<keyword evidence="1" id="KW-0812">Transmembrane</keyword>
<evidence type="ECO:0000256" key="1">
    <source>
        <dbReference type="SAM" id="Phobius"/>
    </source>
</evidence>
<keyword evidence="1" id="KW-1133">Transmembrane helix</keyword>
<keyword evidence="1" id="KW-0472">Membrane</keyword>
<feature type="transmembrane region" description="Helical" evidence="1">
    <location>
        <begin position="42"/>
        <end position="63"/>
    </location>
</feature>
<comment type="caution">
    <text evidence="2">The sequence shown here is derived from an EMBL/GenBank/DDBJ whole genome shotgun (WGS) entry which is preliminary data.</text>
</comment>
<organism evidence="2 3">
    <name type="scientific">Tahibacter harae</name>
    <dbReference type="NCBI Taxonomy" id="2963937"/>
    <lineage>
        <taxon>Bacteria</taxon>
        <taxon>Pseudomonadati</taxon>
        <taxon>Pseudomonadota</taxon>
        <taxon>Gammaproteobacteria</taxon>
        <taxon>Lysobacterales</taxon>
        <taxon>Rhodanobacteraceae</taxon>
        <taxon>Tahibacter</taxon>
    </lineage>
</organism>
<dbReference type="Proteomes" id="UP001165498">
    <property type="component" value="Unassembled WGS sequence"/>
</dbReference>
<evidence type="ECO:0000313" key="3">
    <source>
        <dbReference type="Proteomes" id="UP001165498"/>
    </source>
</evidence>
<name>A0ABT1QXN4_9GAMM</name>
<dbReference type="RefSeq" id="WP_255916229.1">
    <property type="nucleotide sequence ID" value="NZ_JANFQO010000024.1"/>
</dbReference>
<evidence type="ECO:0008006" key="4">
    <source>
        <dbReference type="Google" id="ProtNLM"/>
    </source>
</evidence>
<proteinExistence type="predicted"/>
<evidence type="ECO:0000313" key="2">
    <source>
        <dbReference type="EMBL" id="MCQ4167041.1"/>
    </source>
</evidence>
<reference evidence="2" key="1">
    <citation type="submission" date="2022-07" db="EMBL/GenBank/DDBJ databases">
        <title>Tahibacter sp., a new gammaproteobacterium isolated from the silt sample collected at pig farm.</title>
        <authorList>
            <person name="Chen H."/>
        </authorList>
    </citation>
    <scope>NUCLEOTIDE SEQUENCE</scope>
    <source>
        <strain evidence="2">P2K</strain>
    </source>
</reference>
<protein>
    <recommendedName>
        <fullName evidence="4">Anti-sigma factor</fullName>
    </recommendedName>
</protein>
<gene>
    <name evidence="2" type="ORF">NM961_20185</name>
</gene>
<dbReference type="EMBL" id="JANFQO010000024">
    <property type="protein sequence ID" value="MCQ4167041.1"/>
    <property type="molecule type" value="Genomic_DNA"/>
</dbReference>
<keyword evidence="3" id="KW-1185">Reference proteome</keyword>
<accession>A0ABT1QXN4</accession>
<sequence length="150" mass="16295">MAEQELSLKSLRLAGLPEFDPPPQLWARIEAAHARRRQQRRLTYWSAAAGVVLAVAGLVAVVAPPAPARPSALLQLERQSQELEQVYAGLAQPFSPLESEVELHAIETALQQAYDRGAAAEELAPLWEQRNAVLSSLIALSADGAQLTRI</sequence>